<dbReference type="InterPro" id="IPR047142">
    <property type="entry name" value="OryJ/VirC-like"/>
</dbReference>
<evidence type="ECO:0000313" key="2">
    <source>
        <dbReference type="EMBL" id="MEJ5976747.1"/>
    </source>
</evidence>
<dbReference type="InterPro" id="IPR011051">
    <property type="entry name" value="RmlC_Cupin_sf"/>
</dbReference>
<dbReference type="RefSeq" id="WP_339586709.1">
    <property type="nucleotide sequence ID" value="NZ_JBBHJZ010000002.1"/>
</dbReference>
<dbReference type="SUPFAM" id="SSF51182">
    <property type="entry name" value="RmlC-like cupins"/>
    <property type="match status" value="1"/>
</dbReference>
<accession>A0ABU8RVG5</accession>
<feature type="domain" description="Cupin type-2" evidence="1">
    <location>
        <begin position="65"/>
        <end position="133"/>
    </location>
</feature>
<proteinExistence type="predicted"/>
<dbReference type="PANTHER" id="PTHR36156">
    <property type="entry name" value="SLR2101 PROTEIN"/>
    <property type="match status" value="1"/>
</dbReference>
<keyword evidence="3" id="KW-1185">Reference proteome</keyword>
<comment type="caution">
    <text evidence="2">The sequence shown here is derived from an EMBL/GenBank/DDBJ whole genome shotgun (WGS) entry which is preliminary data.</text>
</comment>
<evidence type="ECO:0000259" key="1">
    <source>
        <dbReference type="Pfam" id="PF07883"/>
    </source>
</evidence>
<reference evidence="2 3" key="1">
    <citation type="submission" date="2024-03" db="EMBL/GenBank/DDBJ databases">
        <authorList>
            <person name="Jo J.-H."/>
        </authorList>
    </citation>
    <scope>NUCLEOTIDE SEQUENCE [LARGE SCALE GENOMIC DNA]</scope>
    <source>
        <strain evidence="2 3">PS1R-30</strain>
    </source>
</reference>
<organism evidence="2 3">
    <name type="scientific">Novosphingobium anseongense</name>
    <dbReference type="NCBI Taxonomy" id="3133436"/>
    <lineage>
        <taxon>Bacteria</taxon>
        <taxon>Pseudomonadati</taxon>
        <taxon>Pseudomonadota</taxon>
        <taxon>Alphaproteobacteria</taxon>
        <taxon>Sphingomonadales</taxon>
        <taxon>Sphingomonadaceae</taxon>
        <taxon>Novosphingobium</taxon>
    </lineage>
</organism>
<name>A0ABU8RVG5_9SPHN</name>
<dbReference type="InterPro" id="IPR013096">
    <property type="entry name" value="Cupin_2"/>
</dbReference>
<sequence>MRRVVTGLNAEGRSCVVFDGEVPRHQPAANLIWRNSLPADNSGAADAAVPYGMDLLHDGGVNFILTELPPGLPGSAFLHATDTIDYLVIIAGEVVLALETGELTLRAGDLIVDRGVIHGWRNDGTETAVFASVTVPALPVGKGRTV</sequence>
<evidence type="ECO:0000313" key="3">
    <source>
        <dbReference type="Proteomes" id="UP001361239"/>
    </source>
</evidence>
<protein>
    <submittedName>
        <fullName evidence="2">Cupin domain-containing protein</fullName>
    </submittedName>
</protein>
<dbReference type="PANTHER" id="PTHR36156:SF2">
    <property type="entry name" value="CUPIN TYPE-2 DOMAIN-CONTAINING PROTEIN"/>
    <property type="match status" value="1"/>
</dbReference>
<dbReference type="CDD" id="cd02231">
    <property type="entry name" value="cupin_BLL6423-like"/>
    <property type="match status" value="1"/>
</dbReference>
<gene>
    <name evidence="2" type="ORF">WG901_08890</name>
</gene>
<dbReference type="InterPro" id="IPR014710">
    <property type="entry name" value="RmlC-like_jellyroll"/>
</dbReference>
<dbReference type="Gene3D" id="2.60.120.10">
    <property type="entry name" value="Jelly Rolls"/>
    <property type="match status" value="1"/>
</dbReference>
<dbReference type="Proteomes" id="UP001361239">
    <property type="component" value="Unassembled WGS sequence"/>
</dbReference>
<dbReference type="EMBL" id="JBBHJZ010000002">
    <property type="protein sequence ID" value="MEJ5976747.1"/>
    <property type="molecule type" value="Genomic_DNA"/>
</dbReference>
<dbReference type="Pfam" id="PF07883">
    <property type="entry name" value="Cupin_2"/>
    <property type="match status" value="1"/>
</dbReference>